<evidence type="ECO:0000256" key="2">
    <source>
        <dbReference type="ARBA" id="ARBA00022448"/>
    </source>
</evidence>
<evidence type="ECO:0000256" key="4">
    <source>
        <dbReference type="ARBA" id="ARBA00022840"/>
    </source>
</evidence>
<dbReference type="AlphaFoldDB" id="Q24Q11"/>
<dbReference type="InterPro" id="IPR027417">
    <property type="entry name" value="P-loop_NTPase"/>
</dbReference>
<organism evidence="6 7">
    <name type="scientific">Desulfitobacterium hafniense (strain Y51)</name>
    <dbReference type="NCBI Taxonomy" id="138119"/>
    <lineage>
        <taxon>Bacteria</taxon>
        <taxon>Bacillati</taxon>
        <taxon>Bacillota</taxon>
        <taxon>Clostridia</taxon>
        <taxon>Eubacteriales</taxon>
        <taxon>Desulfitobacteriaceae</taxon>
        <taxon>Desulfitobacterium</taxon>
    </lineage>
</organism>
<keyword evidence="3" id="KW-0547">Nucleotide-binding</keyword>
<dbReference type="Pfam" id="PF00005">
    <property type="entry name" value="ABC_tran"/>
    <property type="match status" value="1"/>
</dbReference>
<keyword evidence="7" id="KW-1185">Reference proteome</keyword>
<sequence>MSMLLEGKNICFRYGQEPWLLQDINLQLEEGERVGLIGPSGCGKSTLAKILSGYLKPIRGEVLLAGKPLPEKGYCPVQLIYQHPEKSLNPRWKLGASLAEGWEPDDQTLEELGIEKEWLKRYPNELSGGELQRFCIARVLGHPTRFILADEISTMLDVITQAQIWDVLLKIIKERNMGLLTVTHNRALAEKICTRLIHFEDL</sequence>
<name>Q24Q11_DESHY</name>
<evidence type="ECO:0000256" key="1">
    <source>
        <dbReference type="ARBA" id="ARBA00005417"/>
    </source>
</evidence>
<dbReference type="GO" id="GO:0016887">
    <property type="term" value="F:ATP hydrolysis activity"/>
    <property type="evidence" value="ECO:0007669"/>
    <property type="project" value="InterPro"/>
</dbReference>
<dbReference type="PANTHER" id="PTHR43776">
    <property type="entry name" value="TRANSPORT ATP-BINDING PROTEIN"/>
    <property type="match status" value="1"/>
</dbReference>
<dbReference type="PROSITE" id="PS00211">
    <property type="entry name" value="ABC_TRANSPORTER_1"/>
    <property type="match status" value="1"/>
</dbReference>
<feature type="domain" description="ABC transporter" evidence="5">
    <location>
        <begin position="5"/>
        <end position="202"/>
    </location>
</feature>
<evidence type="ECO:0000313" key="7">
    <source>
        <dbReference type="Proteomes" id="UP000001946"/>
    </source>
</evidence>
<evidence type="ECO:0000259" key="5">
    <source>
        <dbReference type="PROSITE" id="PS50893"/>
    </source>
</evidence>
<keyword evidence="2" id="KW-0813">Transport</keyword>
<dbReference type="InterPro" id="IPR017871">
    <property type="entry name" value="ABC_transporter-like_CS"/>
</dbReference>
<dbReference type="PROSITE" id="PS50893">
    <property type="entry name" value="ABC_TRANSPORTER_2"/>
    <property type="match status" value="1"/>
</dbReference>
<dbReference type="KEGG" id="dsy:DSY4092"/>
<comment type="similarity">
    <text evidence="1">Belongs to the ABC transporter superfamily.</text>
</comment>
<dbReference type="PANTHER" id="PTHR43776:SF7">
    <property type="entry name" value="D,D-DIPEPTIDE TRANSPORT ATP-BINDING PROTEIN DDPF-RELATED"/>
    <property type="match status" value="1"/>
</dbReference>
<dbReference type="InterPro" id="IPR050319">
    <property type="entry name" value="ABC_transp_ATP-bind"/>
</dbReference>
<accession>Q24Q11</accession>
<keyword evidence="4" id="KW-0067">ATP-binding</keyword>
<reference evidence="6 7" key="1">
    <citation type="journal article" date="2006" name="J. Bacteriol.">
        <title>Complete genome sequence of the dehalorespiring bacterium Desulfitobacterium hafniense Y51 and comparison with Dehalococcoides ethenogenes 195.</title>
        <authorList>
            <person name="Nonaka H."/>
            <person name="Keresztes G."/>
            <person name="Shinoda Y."/>
            <person name="Ikenaga Y."/>
            <person name="Abe M."/>
            <person name="Naito K."/>
            <person name="Inatomi K."/>
            <person name="Furukawa K."/>
            <person name="Inui M."/>
            <person name="Yukawa H."/>
        </authorList>
    </citation>
    <scope>NUCLEOTIDE SEQUENCE [LARGE SCALE GENOMIC DNA]</scope>
    <source>
        <strain evidence="6 7">Y51</strain>
    </source>
</reference>
<dbReference type="HOGENOM" id="CLU_000604_1_23_9"/>
<dbReference type="GO" id="GO:0055085">
    <property type="term" value="P:transmembrane transport"/>
    <property type="evidence" value="ECO:0007669"/>
    <property type="project" value="UniProtKB-ARBA"/>
</dbReference>
<dbReference type="SUPFAM" id="SSF52540">
    <property type="entry name" value="P-loop containing nucleoside triphosphate hydrolases"/>
    <property type="match status" value="1"/>
</dbReference>
<dbReference type="Proteomes" id="UP000001946">
    <property type="component" value="Chromosome"/>
</dbReference>
<proteinExistence type="inferred from homology"/>
<evidence type="ECO:0000256" key="3">
    <source>
        <dbReference type="ARBA" id="ARBA00022741"/>
    </source>
</evidence>
<dbReference type="EMBL" id="AP008230">
    <property type="protein sequence ID" value="BAE85881.1"/>
    <property type="molecule type" value="Genomic_DNA"/>
</dbReference>
<dbReference type="InterPro" id="IPR003439">
    <property type="entry name" value="ABC_transporter-like_ATP-bd"/>
</dbReference>
<gene>
    <name evidence="6" type="ordered locus">DSY4092</name>
</gene>
<dbReference type="STRING" id="138119.DSY4092"/>
<dbReference type="SMART" id="SM00382">
    <property type="entry name" value="AAA"/>
    <property type="match status" value="1"/>
</dbReference>
<dbReference type="InterPro" id="IPR003593">
    <property type="entry name" value="AAA+_ATPase"/>
</dbReference>
<dbReference type="Gene3D" id="3.40.50.300">
    <property type="entry name" value="P-loop containing nucleotide triphosphate hydrolases"/>
    <property type="match status" value="1"/>
</dbReference>
<dbReference type="eggNOG" id="COG1124">
    <property type="taxonomic scope" value="Bacteria"/>
</dbReference>
<dbReference type="GO" id="GO:0005524">
    <property type="term" value="F:ATP binding"/>
    <property type="evidence" value="ECO:0007669"/>
    <property type="project" value="UniProtKB-KW"/>
</dbReference>
<evidence type="ECO:0000313" key="6">
    <source>
        <dbReference type="EMBL" id="BAE85881.1"/>
    </source>
</evidence>
<protein>
    <recommendedName>
        <fullName evidence="5">ABC transporter domain-containing protein</fullName>
    </recommendedName>
</protein>